<name>A0ABW4QH08_9BACL</name>
<protein>
    <submittedName>
        <fullName evidence="2">Alpha/beta hydrolase</fullName>
    </submittedName>
</protein>
<sequence>MKNVWRMLALLALAGMTAGCGGDKEVEEREGNGMAVLEGSWEGAIEVPNQPLTIQVEFGKETSYFGIPSQGVNELQISRIEFIDPDISFDVEIQGQIISFDGKRKGEEITGTFTQTGQELPFKLKKGISEKPVNEENIVEADAAGGKMKAVLELPEGEGPFPAVVIIAGSGPTDHNGNSPAGGTNNSLKMLAEGLAAEGIASIRYDKRGIGMNTALGRNEADMRFGDFIADAAVWGEYLETDGRFAETAVIGHSEGALIGLVAAKKGGADRFISIAGAGRPIDEVLLEQLTPQLPADLLEESETVIAALKEGEEVKEVSPALQSIFRPSVQPYLASWMALDPQQEIRDLDVPALIVAGTHDIQVPVADAEALHAAKPEAELLIIDGMNHVLKPAPADVQGNMAVYSDPDLPLAEGLAKGIAQFIKAE</sequence>
<dbReference type="Proteomes" id="UP001597273">
    <property type="component" value="Unassembled WGS sequence"/>
</dbReference>
<accession>A0ABW4QH08</accession>
<organism evidence="2 3">
    <name type="scientific">Planococcus chinensis</name>
    <dbReference type="NCBI Taxonomy" id="272917"/>
    <lineage>
        <taxon>Bacteria</taxon>
        <taxon>Bacillati</taxon>
        <taxon>Bacillota</taxon>
        <taxon>Bacilli</taxon>
        <taxon>Bacillales</taxon>
        <taxon>Caryophanaceae</taxon>
        <taxon>Planococcus</taxon>
    </lineage>
</organism>
<proteinExistence type="predicted"/>
<dbReference type="InterPro" id="IPR029058">
    <property type="entry name" value="AB_hydrolase_fold"/>
</dbReference>
<dbReference type="Gene3D" id="3.40.50.1820">
    <property type="entry name" value="alpha/beta hydrolase"/>
    <property type="match status" value="1"/>
</dbReference>
<evidence type="ECO:0000313" key="3">
    <source>
        <dbReference type="Proteomes" id="UP001597273"/>
    </source>
</evidence>
<keyword evidence="2" id="KW-0378">Hydrolase</keyword>
<dbReference type="RefSeq" id="WP_377339665.1">
    <property type="nucleotide sequence ID" value="NZ_JBHUFW010000005.1"/>
</dbReference>
<gene>
    <name evidence="2" type="ORF">ACFSDB_07770</name>
</gene>
<dbReference type="InterPro" id="IPR053145">
    <property type="entry name" value="AB_hydrolase_Est10"/>
</dbReference>
<dbReference type="EMBL" id="JBHUFW010000005">
    <property type="protein sequence ID" value="MFD1862825.1"/>
    <property type="molecule type" value="Genomic_DNA"/>
</dbReference>
<dbReference type="PROSITE" id="PS51257">
    <property type="entry name" value="PROKAR_LIPOPROTEIN"/>
    <property type="match status" value="1"/>
</dbReference>
<dbReference type="SUPFAM" id="SSF53474">
    <property type="entry name" value="alpha/beta-Hydrolases"/>
    <property type="match status" value="1"/>
</dbReference>
<comment type="caution">
    <text evidence="2">The sequence shown here is derived from an EMBL/GenBank/DDBJ whole genome shotgun (WGS) entry which is preliminary data.</text>
</comment>
<dbReference type="Pfam" id="PF12146">
    <property type="entry name" value="Hydrolase_4"/>
    <property type="match status" value="1"/>
</dbReference>
<evidence type="ECO:0000313" key="2">
    <source>
        <dbReference type="EMBL" id="MFD1862825.1"/>
    </source>
</evidence>
<feature type="domain" description="Serine aminopeptidase S33" evidence="1">
    <location>
        <begin position="189"/>
        <end position="390"/>
    </location>
</feature>
<dbReference type="PANTHER" id="PTHR43265:SF1">
    <property type="entry name" value="ESTERASE ESTD"/>
    <property type="match status" value="1"/>
</dbReference>
<dbReference type="PANTHER" id="PTHR43265">
    <property type="entry name" value="ESTERASE ESTD"/>
    <property type="match status" value="1"/>
</dbReference>
<dbReference type="InterPro" id="IPR022742">
    <property type="entry name" value="Hydrolase_4"/>
</dbReference>
<evidence type="ECO:0000259" key="1">
    <source>
        <dbReference type="Pfam" id="PF12146"/>
    </source>
</evidence>
<reference evidence="3" key="1">
    <citation type="journal article" date="2019" name="Int. J. Syst. Evol. Microbiol.">
        <title>The Global Catalogue of Microorganisms (GCM) 10K type strain sequencing project: providing services to taxonomists for standard genome sequencing and annotation.</title>
        <authorList>
            <consortium name="The Broad Institute Genomics Platform"/>
            <consortium name="The Broad Institute Genome Sequencing Center for Infectious Disease"/>
            <person name="Wu L."/>
            <person name="Ma J."/>
        </authorList>
    </citation>
    <scope>NUCLEOTIDE SEQUENCE [LARGE SCALE GENOMIC DNA]</scope>
    <source>
        <strain evidence="3">CGMCC 1.15475</strain>
    </source>
</reference>
<keyword evidence="3" id="KW-1185">Reference proteome</keyword>
<dbReference type="GO" id="GO:0016787">
    <property type="term" value="F:hydrolase activity"/>
    <property type="evidence" value="ECO:0007669"/>
    <property type="project" value="UniProtKB-KW"/>
</dbReference>